<feature type="region of interest" description="Disordered" evidence="1">
    <location>
        <begin position="1"/>
        <end position="37"/>
    </location>
</feature>
<sequence length="409" mass="44789">MSDGPLQDTLHRQLQAEEIDDETSHLDSDSDSDSDSDLEIFSSGLDALFDHHMPASGTPGSWTSFSHPILPLVRHGQPSSASTASHQGRESESKLRYLLPPNSTGDTQLMAHYQWDAGVLLSRILIESSVHSNLQTKASISPTSNASPSRALPRLRGANLTELFNMPEERRILEVGAGAGLPSLVAARLAASLCHSANVGCRARTDEIHVTVTDYPSAPVLSALQASVRKEGTQIKVRGLEWGNEEAESRLLSETSQRGFDVILAADTLWLTDQHPLLLHTFRRLLKPEKNAVILLAFGFHTGPFTALKFLELAAEAGLVVGRMKEEEQESSKAVDESTSSHDANAMAKWLVRQTRPGSEDEDDATLYDVREWKGGEEETDAIQHRGHWSAIVCLRWSGEVLSSNVNHI</sequence>
<evidence type="ECO:0000256" key="1">
    <source>
        <dbReference type="SAM" id="MobiDB-lite"/>
    </source>
</evidence>
<keyword evidence="3" id="KW-1185">Reference proteome</keyword>
<dbReference type="Proteomes" id="UP000054845">
    <property type="component" value="Unassembled WGS sequence"/>
</dbReference>
<dbReference type="InterPro" id="IPR029063">
    <property type="entry name" value="SAM-dependent_MTases_sf"/>
</dbReference>
<evidence type="ECO:0000313" key="2">
    <source>
        <dbReference type="EMBL" id="CEH14538.1"/>
    </source>
</evidence>
<dbReference type="SUPFAM" id="SSF53335">
    <property type="entry name" value="S-adenosyl-L-methionine-dependent methyltransferases"/>
    <property type="match status" value="1"/>
</dbReference>
<keyword evidence="2" id="KW-0808">Transferase</keyword>
<dbReference type="Pfam" id="PF10294">
    <property type="entry name" value="Methyltransf_16"/>
    <property type="match status" value="1"/>
</dbReference>
<dbReference type="GO" id="GO:0008757">
    <property type="term" value="F:S-adenosylmethionine-dependent methyltransferase activity"/>
    <property type="evidence" value="ECO:0007669"/>
    <property type="project" value="UniProtKB-ARBA"/>
</dbReference>
<evidence type="ECO:0000313" key="3">
    <source>
        <dbReference type="Proteomes" id="UP000054845"/>
    </source>
</evidence>
<dbReference type="InterPro" id="IPR019410">
    <property type="entry name" value="Methyltransf_16"/>
</dbReference>
<dbReference type="CDD" id="cd02440">
    <property type="entry name" value="AdoMet_MTases"/>
    <property type="match status" value="1"/>
</dbReference>
<dbReference type="GO" id="GO:0032259">
    <property type="term" value="P:methylation"/>
    <property type="evidence" value="ECO:0007669"/>
    <property type="project" value="UniProtKB-KW"/>
</dbReference>
<dbReference type="PANTHER" id="PTHR14614">
    <property type="entry name" value="HEPATOCELLULAR CARCINOMA-ASSOCIATED ANTIGEN"/>
    <property type="match status" value="1"/>
</dbReference>
<dbReference type="Gene3D" id="3.40.50.150">
    <property type="entry name" value="Vaccinia Virus protein VP39"/>
    <property type="match status" value="1"/>
</dbReference>
<feature type="region of interest" description="Disordered" evidence="1">
    <location>
        <begin position="73"/>
        <end position="93"/>
    </location>
</feature>
<keyword evidence="2" id="KW-0489">Methyltransferase</keyword>
<dbReference type="OrthoDB" id="407325at2759"/>
<name>A0A0N7L9R7_9BASI</name>
<dbReference type="EMBL" id="CCYA01000243">
    <property type="protein sequence ID" value="CEH14538.1"/>
    <property type="molecule type" value="Genomic_DNA"/>
</dbReference>
<accession>A0A0N7L9R7</accession>
<organism evidence="2 3">
    <name type="scientific">Ceraceosorus bombacis</name>
    <dbReference type="NCBI Taxonomy" id="401625"/>
    <lineage>
        <taxon>Eukaryota</taxon>
        <taxon>Fungi</taxon>
        <taxon>Dikarya</taxon>
        <taxon>Basidiomycota</taxon>
        <taxon>Ustilaginomycotina</taxon>
        <taxon>Exobasidiomycetes</taxon>
        <taxon>Ceraceosorales</taxon>
        <taxon>Ceraceosoraceae</taxon>
        <taxon>Ceraceosorus</taxon>
    </lineage>
</organism>
<proteinExistence type="predicted"/>
<reference evidence="2 3" key="1">
    <citation type="submission" date="2014-09" db="EMBL/GenBank/DDBJ databases">
        <authorList>
            <person name="Magalhaes I.L.F."/>
            <person name="Oliveira U."/>
            <person name="Santos F.R."/>
            <person name="Vidigal T.H.D.A."/>
            <person name="Brescovit A.D."/>
            <person name="Santos A.J."/>
        </authorList>
    </citation>
    <scope>NUCLEOTIDE SEQUENCE [LARGE SCALE GENOMIC DNA]</scope>
</reference>
<dbReference type="AlphaFoldDB" id="A0A0N7L9R7"/>
<feature type="compositionally biased region" description="Polar residues" evidence="1">
    <location>
        <begin position="77"/>
        <end position="86"/>
    </location>
</feature>
<protein>
    <submittedName>
        <fullName evidence="2">Predicted methyltransferase</fullName>
    </submittedName>
</protein>